<sequence length="99" mass="10917">MTWRVLFNCRDAEEAEALACLDGVRLAGRWSDRGVVLETDCVTIANKLGALEDDRSLVAAVTADIKDEGSRYPSFLVLRVGREQNKCVHELARLAGRLA</sequence>
<dbReference type="EMBL" id="BQKI01000001">
    <property type="protein sequence ID" value="GJM86684.1"/>
    <property type="molecule type" value="Genomic_DNA"/>
</dbReference>
<name>A0AAV5BJT2_ELECO</name>
<dbReference type="InterPro" id="IPR036397">
    <property type="entry name" value="RNaseH_sf"/>
</dbReference>
<organism evidence="2 3">
    <name type="scientific">Eleusine coracana subsp. coracana</name>
    <dbReference type="NCBI Taxonomy" id="191504"/>
    <lineage>
        <taxon>Eukaryota</taxon>
        <taxon>Viridiplantae</taxon>
        <taxon>Streptophyta</taxon>
        <taxon>Embryophyta</taxon>
        <taxon>Tracheophyta</taxon>
        <taxon>Spermatophyta</taxon>
        <taxon>Magnoliopsida</taxon>
        <taxon>Liliopsida</taxon>
        <taxon>Poales</taxon>
        <taxon>Poaceae</taxon>
        <taxon>PACMAD clade</taxon>
        <taxon>Chloridoideae</taxon>
        <taxon>Cynodonteae</taxon>
        <taxon>Eleusininae</taxon>
        <taxon>Eleusine</taxon>
    </lineage>
</organism>
<accession>A0AAV5BJT2</accession>
<evidence type="ECO:0000313" key="3">
    <source>
        <dbReference type="Proteomes" id="UP001054889"/>
    </source>
</evidence>
<dbReference type="Gene3D" id="3.30.420.10">
    <property type="entry name" value="Ribonuclease H-like superfamily/Ribonuclease H"/>
    <property type="match status" value="1"/>
</dbReference>
<dbReference type="InterPro" id="IPR002156">
    <property type="entry name" value="RNaseH_domain"/>
</dbReference>
<dbReference type="GO" id="GO:0004523">
    <property type="term" value="F:RNA-DNA hybrid ribonuclease activity"/>
    <property type="evidence" value="ECO:0007669"/>
    <property type="project" value="InterPro"/>
</dbReference>
<gene>
    <name evidence="2" type="primary">ga02568</name>
    <name evidence="2" type="ORF">PR202_ga02568</name>
</gene>
<feature type="domain" description="RNase H type-1" evidence="1">
    <location>
        <begin position="7"/>
        <end position="94"/>
    </location>
</feature>
<dbReference type="GO" id="GO:0003676">
    <property type="term" value="F:nucleic acid binding"/>
    <property type="evidence" value="ECO:0007669"/>
    <property type="project" value="InterPro"/>
</dbReference>
<keyword evidence="3" id="KW-1185">Reference proteome</keyword>
<dbReference type="Proteomes" id="UP001054889">
    <property type="component" value="Unassembled WGS sequence"/>
</dbReference>
<dbReference type="Pfam" id="PF13456">
    <property type="entry name" value="RVT_3"/>
    <property type="match status" value="1"/>
</dbReference>
<comment type="caution">
    <text evidence="2">The sequence shown here is derived from an EMBL/GenBank/DDBJ whole genome shotgun (WGS) entry which is preliminary data.</text>
</comment>
<reference evidence="2" key="1">
    <citation type="journal article" date="2018" name="DNA Res.">
        <title>Multiple hybrid de novo genome assembly of finger millet, an orphan allotetraploid crop.</title>
        <authorList>
            <person name="Hatakeyama M."/>
            <person name="Aluri S."/>
            <person name="Balachadran M.T."/>
            <person name="Sivarajan S.R."/>
            <person name="Patrignani A."/>
            <person name="Gruter S."/>
            <person name="Poveda L."/>
            <person name="Shimizu-Inatsugi R."/>
            <person name="Baeten J."/>
            <person name="Francoijs K.J."/>
            <person name="Nataraja K.N."/>
            <person name="Reddy Y.A.N."/>
            <person name="Phadnis S."/>
            <person name="Ravikumar R.L."/>
            <person name="Schlapbach R."/>
            <person name="Sreeman S.M."/>
            <person name="Shimizu K.K."/>
        </authorList>
    </citation>
    <scope>NUCLEOTIDE SEQUENCE</scope>
</reference>
<evidence type="ECO:0000313" key="2">
    <source>
        <dbReference type="EMBL" id="GJM86684.1"/>
    </source>
</evidence>
<protein>
    <recommendedName>
        <fullName evidence="1">RNase H type-1 domain-containing protein</fullName>
    </recommendedName>
</protein>
<reference evidence="2" key="2">
    <citation type="submission" date="2021-12" db="EMBL/GenBank/DDBJ databases">
        <title>Resequencing data analysis of finger millet.</title>
        <authorList>
            <person name="Hatakeyama M."/>
            <person name="Aluri S."/>
            <person name="Balachadran M.T."/>
            <person name="Sivarajan S.R."/>
            <person name="Poveda L."/>
            <person name="Shimizu-Inatsugi R."/>
            <person name="Schlapbach R."/>
            <person name="Sreeman S.M."/>
            <person name="Shimizu K.K."/>
        </authorList>
    </citation>
    <scope>NUCLEOTIDE SEQUENCE</scope>
</reference>
<evidence type="ECO:0000259" key="1">
    <source>
        <dbReference type="Pfam" id="PF13456"/>
    </source>
</evidence>
<dbReference type="AlphaFoldDB" id="A0AAV5BJT2"/>
<proteinExistence type="predicted"/>